<proteinExistence type="predicted"/>
<dbReference type="EMBL" id="CM007652">
    <property type="protein sequence ID" value="ONI23670.1"/>
    <property type="molecule type" value="Genomic_DNA"/>
</dbReference>
<dbReference type="AlphaFoldDB" id="A0A251QJT1"/>
<evidence type="ECO:0000259" key="5">
    <source>
        <dbReference type="PROSITE" id="PS51005"/>
    </source>
</evidence>
<evidence type="ECO:0000256" key="2">
    <source>
        <dbReference type="ARBA" id="ARBA00023125"/>
    </source>
</evidence>
<organism evidence="6 7">
    <name type="scientific">Prunus persica</name>
    <name type="common">Peach</name>
    <name type="synonym">Amygdalus persica</name>
    <dbReference type="NCBI Taxonomy" id="3760"/>
    <lineage>
        <taxon>Eukaryota</taxon>
        <taxon>Viridiplantae</taxon>
        <taxon>Streptophyta</taxon>
        <taxon>Embryophyta</taxon>
        <taxon>Tracheophyta</taxon>
        <taxon>Spermatophyta</taxon>
        <taxon>Magnoliopsida</taxon>
        <taxon>eudicotyledons</taxon>
        <taxon>Gunneridae</taxon>
        <taxon>Pentapetalae</taxon>
        <taxon>rosids</taxon>
        <taxon>fabids</taxon>
        <taxon>Rosales</taxon>
        <taxon>Rosaceae</taxon>
        <taxon>Amygdaloideae</taxon>
        <taxon>Amygdaleae</taxon>
        <taxon>Prunus</taxon>
    </lineage>
</organism>
<gene>
    <name evidence="6" type="ORF">PRUPE_2G201500</name>
</gene>
<keyword evidence="7" id="KW-1185">Reference proteome</keyword>
<evidence type="ECO:0000313" key="6">
    <source>
        <dbReference type="EMBL" id="ONI23670.1"/>
    </source>
</evidence>
<dbReference type="Pfam" id="PF02365">
    <property type="entry name" value="NAM"/>
    <property type="match status" value="1"/>
</dbReference>
<dbReference type="GO" id="GO:0006355">
    <property type="term" value="P:regulation of DNA-templated transcription"/>
    <property type="evidence" value="ECO:0007669"/>
    <property type="project" value="InterPro"/>
</dbReference>
<dbReference type="InterPro" id="IPR003441">
    <property type="entry name" value="NAC-dom"/>
</dbReference>
<keyword evidence="3" id="KW-0804">Transcription</keyword>
<name>A0A251QJT1_PRUPE</name>
<dbReference type="Gramene" id="ONI23670">
    <property type="protein sequence ID" value="ONI23670"/>
    <property type="gene ID" value="PRUPE_2G201500"/>
</dbReference>
<feature type="domain" description="NAC" evidence="5">
    <location>
        <begin position="18"/>
        <end position="68"/>
    </location>
</feature>
<dbReference type="PROSITE" id="PS51005">
    <property type="entry name" value="NAC"/>
    <property type="match status" value="1"/>
</dbReference>
<accession>A0A251QJT1</accession>
<dbReference type="InterPro" id="IPR036093">
    <property type="entry name" value="NAC_dom_sf"/>
</dbReference>
<evidence type="ECO:0000256" key="4">
    <source>
        <dbReference type="ARBA" id="ARBA00023242"/>
    </source>
</evidence>
<evidence type="ECO:0000313" key="7">
    <source>
        <dbReference type="Proteomes" id="UP000006882"/>
    </source>
</evidence>
<evidence type="ECO:0000256" key="1">
    <source>
        <dbReference type="ARBA" id="ARBA00023015"/>
    </source>
</evidence>
<dbReference type="SMR" id="A0A251QJT1"/>
<protein>
    <recommendedName>
        <fullName evidence="5">NAC domain-containing protein</fullName>
    </recommendedName>
</protein>
<dbReference type="Proteomes" id="UP000006882">
    <property type="component" value="Chromosome G2"/>
</dbReference>
<dbReference type="SUPFAM" id="SSF101941">
    <property type="entry name" value="NAC domain"/>
    <property type="match status" value="1"/>
</dbReference>
<keyword evidence="4" id="KW-0539">Nucleus</keyword>
<evidence type="ECO:0000256" key="3">
    <source>
        <dbReference type="ARBA" id="ARBA00023163"/>
    </source>
</evidence>
<dbReference type="STRING" id="3760.A0A251QJT1"/>
<keyword evidence="2" id="KW-0238">DNA-binding</keyword>
<sequence>MSSSGGTTDGGVSVPMGLLPGFRFSPTEEELLSFYLKKKIAGEDSEFSDIIPESTCASASLVICLVTR</sequence>
<dbReference type="GO" id="GO:0003677">
    <property type="term" value="F:DNA binding"/>
    <property type="evidence" value="ECO:0007669"/>
    <property type="project" value="UniProtKB-KW"/>
</dbReference>
<keyword evidence="1" id="KW-0805">Transcription regulation</keyword>
<reference evidence="6 7" key="1">
    <citation type="journal article" date="2013" name="Nat. Genet.">
        <title>The high-quality draft genome of peach (Prunus persica) identifies unique patterns of genetic diversity, domestication and genome evolution.</title>
        <authorList>
            <consortium name="International Peach Genome Initiative"/>
            <person name="Verde I."/>
            <person name="Abbott A.G."/>
            <person name="Scalabrin S."/>
            <person name="Jung S."/>
            <person name="Shu S."/>
            <person name="Marroni F."/>
            <person name="Zhebentyayeva T."/>
            <person name="Dettori M.T."/>
            <person name="Grimwood J."/>
            <person name="Cattonaro F."/>
            <person name="Zuccolo A."/>
            <person name="Rossini L."/>
            <person name="Jenkins J."/>
            <person name="Vendramin E."/>
            <person name="Meisel L.A."/>
            <person name="Decroocq V."/>
            <person name="Sosinski B."/>
            <person name="Prochnik S."/>
            <person name="Mitros T."/>
            <person name="Policriti A."/>
            <person name="Cipriani G."/>
            <person name="Dondini L."/>
            <person name="Ficklin S."/>
            <person name="Goodstein D.M."/>
            <person name="Xuan P."/>
            <person name="Del Fabbro C."/>
            <person name="Aramini V."/>
            <person name="Copetti D."/>
            <person name="Gonzalez S."/>
            <person name="Horner D.S."/>
            <person name="Falchi R."/>
            <person name="Lucas S."/>
            <person name="Mica E."/>
            <person name="Maldonado J."/>
            <person name="Lazzari B."/>
            <person name="Bielenberg D."/>
            <person name="Pirona R."/>
            <person name="Miculan M."/>
            <person name="Barakat A."/>
            <person name="Testolin R."/>
            <person name="Stella A."/>
            <person name="Tartarini S."/>
            <person name="Tonutti P."/>
            <person name="Arus P."/>
            <person name="Orellana A."/>
            <person name="Wells C."/>
            <person name="Main D."/>
            <person name="Vizzotto G."/>
            <person name="Silva H."/>
            <person name="Salamini F."/>
            <person name="Schmutz J."/>
            <person name="Morgante M."/>
            <person name="Rokhsar D.S."/>
        </authorList>
    </citation>
    <scope>NUCLEOTIDE SEQUENCE [LARGE SCALE GENOMIC DNA]</scope>
    <source>
        <strain evidence="7">cv. Nemared</strain>
    </source>
</reference>